<dbReference type="Proteomes" id="UP001497382">
    <property type="component" value="Unassembled WGS sequence"/>
</dbReference>
<gene>
    <name evidence="2" type="ORF">LARSCL_LOCUS5115</name>
</gene>
<evidence type="ECO:0000313" key="2">
    <source>
        <dbReference type="EMBL" id="CAL1270120.1"/>
    </source>
</evidence>
<name>A0AAV1ZEU8_9ARAC</name>
<organism evidence="2 3">
    <name type="scientific">Larinioides sclopetarius</name>
    <dbReference type="NCBI Taxonomy" id="280406"/>
    <lineage>
        <taxon>Eukaryota</taxon>
        <taxon>Metazoa</taxon>
        <taxon>Ecdysozoa</taxon>
        <taxon>Arthropoda</taxon>
        <taxon>Chelicerata</taxon>
        <taxon>Arachnida</taxon>
        <taxon>Araneae</taxon>
        <taxon>Araneomorphae</taxon>
        <taxon>Entelegynae</taxon>
        <taxon>Araneoidea</taxon>
        <taxon>Araneidae</taxon>
        <taxon>Larinioides</taxon>
    </lineage>
</organism>
<protein>
    <submittedName>
        <fullName evidence="2">Uncharacterized protein</fullName>
    </submittedName>
</protein>
<evidence type="ECO:0000256" key="1">
    <source>
        <dbReference type="SAM" id="SignalP"/>
    </source>
</evidence>
<sequence>MKISAFLLCVMVGGSFAFGGQRCDYSRCRESNPFQDLGEVRFMPSAQQLREYCPKMLRFLDCNIDTIESCVGKTINDLAASGNQSVAEEVAAILGVGSLVRDLCNPHTTLHKDYVANIDCFRGFVIPGSRLCSLEAKETMEDFYTKANIEKGGLDDALNAEIRCLELGYEVTCVSISLGESCGESARGAFVNVVRRLKGVLEGQCGGGVSDLKTKFYNYMEVGDEEMIKMKETFELFRRR</sequence>
<feature type="chain" id="PRO_5043673823" evidence="1">
    <location>
        <begin position="18"/>
        <end position="240"/>
    </location>
</feature>
<comment type="caution">
    <text evidence="2">The sequence shown here is derived from an EMBL/GenBank/DDBJ whole genome shotgun (WGS) entry which is preliminary data.</text>
</comment>
<keyword evidence="1" id="KW-0732">Signal</keyword>
<keyword evidence="3" id="KW-1185">Reference proteome</keyword>
<accession>A0AAV1ZEU8</accession>
<reference evidence="2 3" key="1">
    <citation type="submission" date="2024-04" db="EMBL/GenBank/DDBJ databases">
        <authorList>
            <person name="Rising A."/>
            <person name="Reimegard J."/>
            <person name="Sonavane S."/>
            <person name="Akerstrom W."/>
            <person name="Nylinder S."/>
            <person name="Hedman E."/>
            <person name="Kallberg Y."/>
        </authorList>
    </citation>
    <scope>NUCLEOTIDE SEQUENCE [LARGE SCALE GENOMIC DNA]</scope>
</reference>
<proteinExistence type="predicted"/>
<dbReference type="EMBL" id="CAXIEN010000046">
    <property type="protein sequence ID" value="CAL1270120.1"/>
    <property type="molecule type" value="Genomic_DNA"/>
</dbReference>
<evidence type="ECO:0000313" key="3">
    <source>
        <dbReference type="Proteomes" id="UP001497382"/>
    </source>
</evidence>
<dbReference type="AlphaFoldDB" id="A0AAV1ZEU8"/>
<feature type="signal peptide" evidence="1">
    <location>
        <begin position="1"/>
        <end position="17"/>
    </location>
</feature>